<name>A0A833N6S9_9BACT</name>
<proteinExistence type="predicted"/>
<dbReference type="RefSeq" id="WP_152212805.1">
    <property type="nucleotide sequence ID" value="NZ_WFLN01000006.1"/>
</dbReference>
<protein>
    <submittedName>
        <fullName evidence="1">Uncharacterized protein</fullName>
    </submittedName>
</protein>
<gene>
    <name evidence="1" type="ORF">GCL57_07845</name>
</gene>
<comment type="caution">
    <text evidence="1">The sequence shown here is derived from an EMBL/GenBank/DDBJ whole genome shotgun (WGS) entry which is preliminary data.</text>
</comment>
<dbReference type="AlphaFoldDB" id="A0A833N6S9"/>
<accession>A0A833N6S9</accession>
<evidence type="ECO:0000313" key="2">
    <source>
        <dbReference type="Proteomes" id="UP000442694"/>
    </source>
</evidence>
<sequence length="314" mass="37253">MKTGILFWGFKDINLTAECAKKLKKNNQIRDVYIQISTHEKTISLMDIFPEEIIRCEYDDLNSLQLWLQKNDKKNIIVVIDFWPFLFSKKYLEKINYFKIILKMSFQFIIYMPKYYNDLYLRKNSKKLNSILDKTTDIFSKVKVFYELVLNSPSSIAILSSAPSISFLNKLCRQDFLHKKEISFFTFVPNLLRGFPASFLSDKKFLEELVAKIVEVSEGIQLYKSREYMSNFKNVINSDILNTHFKESKKNNKKILNFNLTTSIDRFYKIKSKEELKILLWCIYLGIIEYKQNFLDIASEESKETEMIFSRISV</sequence>
<reference evidence="1 2" key="1">
    <citation type="submission" date="2019-10" db="EMBL/GenBank/DDBJ databases">
        <title>New genus of Silvanigrellaceae.</title>
        <authorList>
            <person name="Pitt A."/>
            <person name="Hahn M.W."/>
        </authorList>
    </citation>
    <scope>NUCLEOTIDE SEQUENCE [LARGE SCALE GENOMIC DNA]</scope>
    <source>
        <strain evidence="1 2">33A1-SZDP</strain>
    </source>
</reference>
<organism evidence="1 2">
    <name type="scientific">Fluviispira multicolorata</name>
    <dbReference type="NCBI Taxonomy" id="2654512"/>
    <lineage>
        <taxon>Bacteria</taxon>
        <taxon>Pseudomonadati</taxon>
        <taxon>Bdellovibrionota</taxon>
        <taxon>Oligoflexia</taxon>
        <taxon>Silvanigrellales</taxon>
        <taxon>Silvanigrellaceae</taxon>
        <taxon>Fluviispira</taxon>
    </lineage>
</organism>
<dbReference type="Proteomes" id="UP000442694">
    <property type="component" value="Unassembled WGS sequence"/>
</dbReference>
<evidence type="ECO:0000313" key="1">
    <source>
        <dbReference type="EMBL" id="KAB8030878.1"/>
    </source>
</evidence>
<dbReference type="EMBL" id="WFLN01000006">
    <property type="protein sequence ID" value="KAB8030878.1"/>
    <property type="molecule type" value="Genomic_DNA"/>
</dbReference>
<keyword evidence="2" id="KW-1185">Reference proteome</keyword>